<feature type="domain" description="Inward rectifier potassium channel C-terminal" evidence="13">
    <location>
        <begin position="142"/>
        <end position="297"/>
    </location>
</feature>
<feature type="domain" description="Potassium channel" evidence="12">
    <location>
        <begin position="67"/>
        <end position="133"/>
    </location>
</feature>
<evidence type="ECO:0000256" key="2">
    <source>
        <dbReference type="ARBA" id="ARBA00022448"/>
    </source>
</evidence>
<evidence type="ECO:0000256" key="11">
    <source>
        <dbReference type="SAM" id="Phobius"/>
    </source>
</evidence>
<evidence type="ECO:0000313" key="15">
    <source>
        <dbReference type="Proteomes" id="UP000226442"/>
    </source>
</evidence>
<dbReference type="SUPFAM" id="SSF81324">
    <property type="entry name" value="Voltage-gated potassium channels"/>
    <property type="match status" value="1"/>
</dbReference>
<dbReference type="GO" id="GO:0005886">
    <property type="term" value="C:plasma membrane"/>
    <property type="evidence" value="ECO:0007669"/>
    <property type="project" value="TreeGrafter"/>
</dbReference>
<dbReference type="InterPro" id="IPR041647">
    <property type="entry name" value="IRK_C"/>
</dbReference>
<keyword evidence="9 11" id="KW-0472">Membrane</keyword>
<evidence type="ECO:0000256" key="7">
    <source>
        <dbReference type="ARBA" id="ARBA00022989"/>
    </source>
</evidence>
<dbReference type="Pfam" id="PF07885">
    <property type="entry name" value="Ion_trans_2"/>
    <property type="match status" value="1"/>
</dbReference>
<dbReference type="PANTHER" id="PTHR11767:SF102">
    <property type="entry name" value="INWARDLY RECTIFYING POTASSIUM CHANNEL 1, ISOFORM F"/>
    <property type="match status" value="1"/>
</dbReference>
<evidence type="ECO:0000256" key="3">
    <source>
        <dbReference type="ARBA" id="ARBA00022538"/>
    </source>
</evidence>
<evidence type="ECO:0000259" key="13">
    <source>
        <dbReference type="Pfam" id="PF17655"/>
    </source>
</evidence>
<keyword evidence="7 11" id="KW-1133">Transmembrane helix</keyword>
<evidence type="ECO:0000256" key="1">
    <source>
        <dbReference type="ARBA" id="ARBA00004141"/>
    </source>
</evidence>
<name>A0A2G4F5J3_9CYAN</name>
<dbReference type="Pfam" id="PF17655">
    <property type="entry name" value="IRK_C"/>
    <property type="match status" value="1"/>
</dbReference>
<dbReference type="Gene3D" id="1.10.287.70">
    <property type="match status" value="1"/>
</dbReference>
<keyword evidence="5" id="KW-0851">Voltage-gated channel</keyword>
<sequence length="300" mass="34392">MKNNRDRQQQARLVSRTGQFSLNVVRLGLPRLHFADLYHSLLTLSWPRFFILIWLSYTLTNSLFALAYLAGGDCITNARPGSFKDAFYFSVQTMATIGYGSMYPRTDYANIIVCIQALFGLWGVAMITGLAFARFSKPTARVVFSRVAVVSPFNGVLTLMYRTANHRSNQILEAQQRVTLIRDEVTSDGEYMRRFYDLQLVRSQSPIFALTWTVMHVIDENSPLYKLTPKDLKEQQAEIVVTLTGIDETVSQTIHARHSFVASEVLWDMRFVDILLRTPEGKRVVDYTRFHEVKAVEEKL</sequence>
<gene>
    <name evidence="14" type="ORF">CP500_003815</name>
</gene>
<keyword evidence="4 11" id="KW-0812">Transmembrane</keyword>
<dbReference type="PRINTS" id="PR01320">
    <property type="entry name" value="KIRCHANNEL"/>
</dbReference>
<dbReference type="GO" id="GO:1990573">
    <property type="term" value="P:potassium ion import across plasma membrane"/>
    <property type="evidence" value="ECO:0007669"/>
    <property type="project" value="TreeGrafter"/>
</dbReference>
<feature type="transmembrane region" description="Helical" evidence="11">
    <location>
        <begin position="49"/>
        <end position="70"/>
    </location>
</feature>
<dbReference type="Gene3D" id="2.60.40.1400">
    <property type="entry name" value="G protein-activated inward rectifier potassium channel 1"/>
    <property type="match status" value="1"/>
</dbReference>
<keyword evidence="3" id="KW-0633">Potassium transport</keyword>
<feature type="transmembrane region" description="Helical" evidence="11">
    <location>
        <begin position="143"/>
        <end position="161"/>
    </location>
</feature>
<keyword evidence="2" id="KW-0813">Transport</keyword>
<dbReference type="InterPro" id="IPR014756">
    <property type="entry name" value="Ig_E-set"/>
</dbReference>
<dbReference type="GO" id="GO:0034702">
    <property type="term" value="C:monoatomic ion channel complex"/>
    <property type="evidence" value="ECO:0007669"/>
    <property type="project" value="UniProtKB-KW"/>
</dbReference>
<dbReference type="Proteomes" id="UP000226442">
    <property type="component" value="Unassembled WGS sequence"/>
</dbReference>
<evidence type="ECO:0000256" key="4">
    <source>
        <dbReference type="ARBA" id="ARBA00022692"/>
    </source>
</evidence>
<keyword evidence="10 14" id="KW-0407">Ion channel</keyword>
<evidence type="ECO:0000259" key="12">
    <source>
        <dbReference type="Pfam" id="PF07885"/>
    </source>
</evidence>
<comment type="caution">
    <text evidence="14">The sequence shown here is derived from an EMBL/GenBank/DDBJ whole genome shotgun (WGS) entry which is preliminary data.</text>
</comment>
<accession>A0A2G4F5J3</accession>
<dbReference type="EMBL" id="NXIB02000013">
    <property type="protein sequence ID" value="PHX56747.1"/>
    <property type="molecule type" value="Genomic_DNA"/>
</dbReference>
<organism evidence="14 15">
    <name type="scientific">Tychonema bourrellyi FEM_GT703</name>
    <dbReference type="NCBI Taxonomy" id="2040638"/>
    <lineage>
        <taxon>Bacteria</taxon>
        <taxon>Bacillati</taxon>
        <taxon>Cyanobacteriota</taxon>
        <taxon>Cyanophyceae</taxon>
        <taxon>Oscillatoriophycideae</taxon>
        <taxon>Oscillatoriales</taxon>
        <taxon>Microcoleaceae</taxon>
        <taxon>Tychonema</taxon>
    </lineage>
</organism>
<dbReference type="GO" id="GO:0005242">
    <property type="term" value="F:inward rectifier potassium channel activity"/>
    <property type="evidence" value="ECO:0007669"/>
    <property type="project" value="InterPro"/>
</dbReference>
<feature type="transmembrane region" description="Helical" evidence="11">
    <location>
        <begin position="108"/>
        <end position="131"/>
    </location>
</feature>
<evidence type="ECO:0000313" key="14">
    <source>
        <dbReference type="EMBL" id="PHX56747.1"/>
    </source>
</evidence>
<keyword evidence="8" id="KW-0406">Ion transport</keyword>
<dbReference type="OrthoDB" id="9799090at2"/>
<evidence type="ECO:0000256" key="6">
    <source>
        <dbReference type="ARBA" id="ARBA00022958"/>
    </source>
</evidence>
<dbReference type="InterPro" id="IPR013099">
    <property type="entry name" value="K_chnl_dom"/>
</dbReference>
<proteinExistence type="predicted"/>
<dbReference type="RefSeq" id="WP_096828078.1">
    <property type="nucleotide sequence ID" value="NZ_NXIB02000013.1"/>
</dbReference>
<dbReference type="AlphaFoldDB" id="A0A2G4F5J3"/>
<evidence type="ECO:0000256" key="5">
    <source>
        <dbReference type="ARBA" id="ARBA00022882"/>
    </source>
</evidence>
<evidence type="ECO:0000256" key="8">
    <source>
        <dbReference type="ARBA" id="ARBA00023065"/>
    </source>
</evidence>
<evidence type="ECO:0000256" key="10">
    <source>
        <dbReference type="ARBA" id="ARBA00023303"/>
    </source>
</evidence>
<dbReference type="GO" id="GO:0034765">
    <property type="term" value="P:regulation of monoatomic ion transmembrane transport"/>
    <property type="evidence" value="ECO:0007669"/>
    <property type="project" value="TreeGrafter"/>
</dbReference>
<dbReference type="InterPro" id="IPR013518">
    <property type="entry name" value="K_chnl_inward-rec_Kir_cyto"/>
</dbReference>
<dbReference type="PANTHER" id="PTHR11767">
    <property type="entry name" value="INWARD RECTIFIER POTASSIUM CHANNEL"/>
    <property type="match status" value="1"/>
</dbReference>
<keyword evidence="15" id="KW-1185">Reference proteome</keyword>
<protein>
    <submittedName>
        <fullName evidence="14">ATP-sensitive inward rectifier potassium channel 10</fullName>
    </submittedName>
</protein>
<dbReference type="SUPFAM" id="SSF81296">
    <property type="entry name" value="E set domains"/>
    <property type="match status" value="1"/>
</dbReference>
<evidence type="ECO:0000256" key="9">
    <source>
        <dbReference type="ARBA" id="ARBA00023136"/>
    </source>
</evidence>
<keyword evidence="6" id="KW-0630">Potassium</keyword>
<comment type="subcellular location">
    <subcellularLocation>
        <location evidence="1">Membrane</location>
        <topology evidence="1">Multi-pass membrane protein</topology>
    </subcellularLocation>
</comment>
<dbReference type="InterPro" id="IPR016449">
    <property type="entry name" value="K_chnl_inward-rec_Kir"/>
</dbReference>
<reference evidence="14" key="1">
    <citation type="submission" date="2017-10" db="EMBL/GenBank/DDBJ databases">
        <title>Draft genome sequence of the planktic cyanobacteria Tychonema bourrellyi isolated from alpine lentic freshwater.</title>
        <authorList>
            <person name="Tett A."/>
            <person name="Armanini F."/>
            <person name="Asnicar F."/>
            <person name="Boscaini A."/>
            <person name="Pasolli E."/>
            <person name="Zolfo M."/>
            <person name="Donati C."/>
            <person name="Salmaso N."/>
            <person name="Segata N."/>
        </authorList>
    </citation>
    <scope>NUCLEOTIDE SEQUENCE</scope>
    <source>
        <strain evidence="14">FEM_GT703</strain>
    </source>
</reference>